<dbReference type="EMBL" id="KV424044">
    <property type="protein sequence ID" value="KZT53172.1"/>
    <property type="molecule type" value="Genomic_DNA"/>
</dbReference>
<proteinExistence type="predicted"/>
<dbReference type="AlphaFoldDB" id="A0A165DNC7"/>
<accession>A0A165DNC7</accession>
<feature type="non-terminal residue" evidence="1">
    <location>
        <position position="1"/>
    </location>
</feature>
<gene>
    <name evidence="1" type="ORF">CALCODRAFT_415973</name>
</gene>
<dbReference type="InParanoid" id="A0A165DNC7"/>
<feature type="non-terminal residue" evidence="1">
    <location>
        <position position="273"/>
    </location>
</feature>
<keyword evidence="2" id="KW-1185">Reference proteome</keyword>
<dbReference type="Proteomes" id="UP000076842">
    <property type="component" value="Unassembled WGS sequence"/>
</dbReference>
<dbReference type="STRING" id="1353952.A0A165DNC7"/>
<protein>
    <submittedName>
        <fullName evidence="1">Uncharacterized protein</fullName>
    </submittedName>
</protein>
<evidence type="ECO:0000313" key="1">
    <source>
        <dbReference type="EMBL" id="KZT53172.1"/>
    </source>
</evidence>
<dbReference type="OrthoDB" id="185373at2759"/>
<name>A0A165DNC7_9BASI</name>
<organism evidence="1 2">
    <name type="scientific">Calocera cornea HHB12733</name>
    <dbReference type="NCBI Taxonomy" id="1353952"/>
    <lineage>
        <taxon>Eukaryota</taxon>
        <taxon>Fungi</taxon>
        <taxon>Dikarya</taxon>
        <taxon>Basidiomycota</taxon>
        <taxon>Agaricomycotina</taxon>
        <taxon>Dacrymycetes</taxon>
        <taxon>Dacrymycetales</taxon>
        <taxon>Dacrymycetaceae</taxon>
        <taxon>Calocera</taxon>
    </lineage>
</organism>
<sequence length="273" mass="31371">VFNSLMSGLNRTRRFDIVGQVWKAMEPQFGIRPTSRTLTFLITAGNYSDVLPSFSSEFAVLRNRLPFGHSPMDRVLTPAEIADNIVRGPPSLDVSNFWDGQPPWRTAQRIFKDVLFSNFPILQDVRSPVNAKGNSFRWFPGGSFAIQRASRALHKFFSHLLLQGDLPVNSRWPDLYPDSFMFGAYISLLGRQNMIEEIPLALAWMRTLNIKPHRRLLTLALMFYHDIGAPPPMLDRLVNQHGGDYEKLRLWIEEWVGPRATPQPEEVIRRKRA</sequence>
<evidence type="ECO:0000313" key="2">
    <source>
        <dbReference type="Proteomes" id="UP000076842"/>
    </source>
</evidence>
<reference evidence="1 2" key="1">
    <citation type="journal article" date="2016" name="Mol. Biol. Evol.">
        <title>Comparative Genomics of Early-Diverging Mushroom-Forming Fungi Provides Insights into the Origins of Lignocellulose Decay Capabilities.</title>
        <authorList>
            <person name="Nagy L.G."/>
            <person name="Riley R."/>
            <person name="Tritt A."/>
            <person name="Adam C."/>
            <person name="Daum C."/>
            <person name="Floudas D."/>
            <person name="Sun H."/>
            <person name="Yadav J.S."/>
            <person name="Pangilinan J."/>
            <person name="Larsson K.H."/>
            <person name="Matsuura K."/>
            <person name="Barry K."/>
            <person name="Labutti K."/>
            <person name="Kuo R."/>
            <person name="Ohm R.A."/>
            <person name="Bhattacharya S.S."/>
            <person name="Shirouzu T."/>
            <person name="Yoshinaga Y."/>
            <person name="Martin F.M."/>
            <person name="Grigoriev I.V."/>
            <person name="Hibbett D.S."/>
        </authorList>
    </citation>
    <scope>NUCLEOTIDE SEQUENCE [LARGE SCALE GENOMIC DNA]</scope>
    <source>
        <strain evidence="1 2">HHB12733</strain>
    </source>
</reference>